<evidence type="ECO:0000313" key="1">
    <source>
        <dbReference type="EMBL" id="ORX74389.1"/>
    </source>
</evidence>
<organism evidence="1 2">
    <name type="scientific">Linderina pennispora</name>
    <dbReference type="NCBI Taxonomy" id="61395"/>
    <lineage>
        <taxon>Eukaryota</taxon>
        <taxon>Fungi</taxon>
        <taxon>Fungi incertae sedis</taxon>
        <taxon>Zoopagomycota</taxon>
        <taxon>Kickxellomycotina</taxon>
        <taxon>Kickxellomycetes</taxon>
        <taxon>Kickxellales</taxon>
        <taxon>Kickxellaceae</taxon>
        <taxon>Linderina</taxon>
    </lineage>
</organism>
<dbReference type="RefSeq" id="XP_040747600.1">
    <property type="nucleotide sequence ID" value="XM_040883569.1"/>
</dbReference>
<comment type="caution">
    <text evidence="1">The sequence shown here is derived from an EMBL/GenBank/DDBJ whole genome shotgun (WGS) entry which is preliminary data.</text>
</comment>
<reference evidence="1 2" key="1">
    <citation type="submission" date="2016-07" db="EMBL/GenBank/DDBJ databases">
        <title>Pervasive Adenine N6-methylation of Active Genes in Fungi.</title>
        <authorList>
            <consortium name="DOE Joint Genome Institute"/>
            <person name="Mondo S.J."/>
            <person name="Dannebaum R.O."/>
            <person name="Kuo R.C."/>
            <person name="Labutti K."/>
            <person name="Haridas S."/>
            <person name="Kuo A."/>
            <person name="Salamov A."/>
            <person name="Ahrendt S.R."/>
            <person name="Lipzen A."/>
            <person name="Sullivan W."/>
            <person name="Andreopoulos W.B."/>
            <person name="Clum A."/>
            <person name="Lindquist E."/>
            <person name="Daum C."/>
            <person name="Ramamoorthy G.K."/>
            <person name="Gryganskyi A."/>
            <person name="Culley D."/>
            <person name="Magnuson J.K."/>
            <person name="James T.Y."/>
            <person name="O'Malley M.A."/>
            <person name="Stajich J.E."/>
            <person name="Spatafora J.W."/>
            <person name="Visel A."/>
            <person name="Grigoriev I.V."/>
        </authorList>
    </citation>
    <scope>NUCLEOTIDE SEQUENCE [LARGE SCALE GENOMIC DNA]</scope>
    <source>
        <strain evidence="1 2">ATCC 12442</strain>
    </source>
</reference>
<protein>
    <submittedName>
        <fullName evidence="1">Uncharacterized protein</fullName>
    </submittedName>
</protein>
<dbReference type="AlphaFoldDB" id="A0A1Y1WLE3"/>
<sequence length="160" mass="17089">MTQAIAGKLQHLDPSCRDHGAVRAFRLLRCLADVQHLSAIKARSFQVSSRLPSTVSTSSCRTLPPFSVPLSLTSGSESSRPLSSLPCCTLLALFCSPSPLQTSRSTVALVSLASAFRCLPSSASVLVASSPTCRRSWLSRSRSATSPPRPWCLRGQQADC</sequence>
<dbReference type="Proteomes" id="UP000193922">
    <property type="component" value="Unassembled WGS sequence"/>
</dbReference>
<name>A0A1Y1WLE3_9FUNG</name>
<dbReference type="EMBL" id="MCFD01000001">
    <property type="protein sequence ID" value="ORX74389.1"/>
    <property type="molecule type" value="Genomic_DNA"/>
</dbReference>
<proteinExistence type="predicted"/>
<gene>
    <name evidence="1" type="ORF">DL89DRAFT_15309</name>
</gene>
<dbReference type="GeneID" id="63800217"/>
<accession>A0A1Y1WLE3</accession>
<keyword evidence="2" id="KW-1185">Reference proteome</keyword>
<evidence type="ECO:0000313" key="2">
    <source>
        <dbReference type="Proteomes" id="UP000193922"/>
    </source>
</evidence>